<proteinExistence type="predicted"/>
<dbReference type="EMBL" id="BMQL01000004">
    <property type="protein sequence ID" value="GGQ99980.1"/>
    <property type="molecule type" value="Genomic_DNA"/>
</dbReference>
<name>A0A918C003_9DEIO</name>
<protein>
    <submittedName>
        <fullName evidence="1">Uncharacterized protein</fullName>
    </submittedName>
</protein>
<evidence type="ECO:0000313" key="2">
    <source>
        <dbReference type="Proteomes" id="UP000603865"/>
    </source>
</evidence>
<reference evidence="1" key="2">
    <citation type="submission" date="2020-09" db="EMBL/GenBank/DDBJ databases">
        <authorList>
            <person name="Sun Q."/>
            <person name="Ohkuma M."/>
        </authorList>
    </citation>
    <scope>NUCLEOTIDE SEQUENCE</scope>
    <source>
        <strain evidence="1">JCM 31311</strain>
    </source>
</reference>
<keyword evidence="2" id="KW-1185">Reference proteome</keyword>
<reference evidence="1" key="1">
    <citation type="journal article" date="2014" name="Int. J. Syst. Evol. Microbiol.">
        <title>Complete genome sequence of Corynebacterium casei LMG S-19264T (=DSM 44701T), isolated from a smear-ripened cheese.</title>
        <authorList>
            <consortium name="US DOE Joint Genome Institute (JGI-PGF)"/>
            <person name="Walter F."/>
            <person name="Albersmeier A."/>
            <person name="Kalinowski J."/>
            <person name="Ruckert C."/>
        </authorList>
    </citation>
    <scope>NUCLEOTIDE SEQUENCE</scope>
    <source>
        <strain evidence="1">JCM 31311</strain>
    </source>
</reference>
<sequence>MAVQRVDPTRLRRGRLVSVAVVAVAVAFSPTVAPLIDRLLHPPQTAPLTLPLLSTPPSTSAEVQAYARQVQTFQSALDELQVGERRRVTLSEQHFQVFLQAWPLLGDARTQALLTLLTAEIRNQNQARGRRSVFSSPEAALNNAEDWLRFLSWATVPSHAPNRVPRAGLRGAAELEAAAPVPMAVRTVLGHAQDIRAAASAAHLAPGMLAAIVDNEQSGQGKLYGLAGVLRTLTDTVALRTSESLGESGLSGNLSQTVGLAQMSWQDALLQKSRFHELGLNLGQPFPENEAEARRALSNARAGLLLTASRMVGYLDEQEGKSARPHISAQTYFTGPGWHNNPALLSSGQTWPYAWNGFFKACLYGVLLAD</sequence>
<organism evidence="1 2">
    <name type="scientific">Deinococcus ruber</name>
    <dbReference type="NCBI Taxonomy" id="1848197"/>
    <lineage>
        <taxon>Bacteria</taxon>
        <taxon>Thermotogati</taxon>
        <taxon>Deinococcota</taxon>
        <taxon>Deinococci</taxon>
        <taxon>Deinococcales</taxon>
        <taxon>Deinococcaceae</taxon>
        <taxon>Deinococcus</taxon>
    </lineage>
</organism>
<dbReference type="AlphaFoldDB" id="A0A918C003"/>
<gene>
    <name evidence="1" type="ORF">GCM10008957_10820</name>
</gene>
<comment type="caution">
    <text evidence="1">The sequence shown here is derived from an EMBL/GenBank/DDBJ whole genome shotgun (WGS) entry which is preliminary data.</text>
</comment>
<dbReference type="Proteomes" id="UP000603865">
    <property type="component" value="Unassembled WGS sequence"/>
</dbReference>
<evidence type="ECO:0000313" key="1">
    <source>
        <dbReference type="EMBL" id="GGQ99980.1"/>
    </source>
</evidence>
<dbReference type="RefSeq" id="WP_189088507.1">
    <property type="nucleotide sequence ID" value="NZ_BMQL01000004.1"/>
</dbReference>
<accession>A0A918C003</accession>